<evidence type="ECO:0000313" key="1">
    <source>
        <dbReference type="EMBL" id="CAG7784790.1"/>
    </source>
</evidence>
<name>A0A8J2KCQ8_9HEXA</name>
<evidence type="ECO:0000313" key="2">
    <source>
        <dbReference type="Proteomes" id="UP000708208"/>
    </source>
</evidence>
<keyword evidence="2" id="KW-1185">Reference proteome</keyword>
<proteinExistence type="predicted"/>
<organism evidence="1 2">
    <name type="scientific">Allacma fusca</name>
    <dbReference type="NCBI Taxonomy" id="39272"/>
    <lineage>
        <taxon>Eukaryota</taxon>
        <taxon>Metazoa</taxon>
        <taxon>Ecdysozoa</taxon>
        <taxon>Arthropoda</taxon>
        <taxon>Hexapoda</taxon>
        <taxon>Collembola</taxon>
        <taxon>Symphypleona</taxon>
        <taxon>Sminthuridae</taxon>
        <taxon>Allacma</taxon>
    </lineage>
</organism>
<reference evidence="1" key="1">
    <citation type="submission" date="2021-06" db="EMBL/GenBank/DDBJ databases">
        <authorList>
            <person name="Hodson N. C."/>
            <person name="Mongue J. A."/>
            <person name="Jaron S. K."/>
        </authorList>
    </citation>
    <scope>NUCLEOTIDE SEQUENCE</scope>
</reference>
<comment type="caution">
    <text evidence="1">The sequence shown here is derived from an EMBL/GenBank/DDBJ whole genome shotgun (WGS) entry which is preliminary data.</text>
</comment>
<accession>A0A8J2KCQ8</accession>
<gene>
    <name evidence="1" type="ORF">AFUS01_LOCUS23454</name>
</gene>
<sequence length="87" mass="10052">MLIHEDRIWGFGFLERQTDKSPLAFPEGSYPENRCCAEFMKLELPRGYVPTLHCGLVSQLFYDYDKILHCYNPCWSFPLASGNTGKT</sequence>
<dbReference type="EMBL" id="CAJVCH010282985">
    <property type="protein sequence ID" value="CAG7784790.1"/>
    <property type="molecule type" value="Genomic_DNA"/>
</dbReference>
<protein>
    <submittedName>
        <fullName evidence="1">Uncharacterized protein</fullName>
    </submittedName>
</protein>
<dbReference type="AlphaFoldDB" id="A0A8J2KCQ8"/>
<dbReference type="Proteomes" id="UP000708208">
    <property type="component" value="Unassembled WGS sequence"/>
</dbReference>